<evidence type="ECO:0000256" key="2">
    <source>
        <dbReference type="ARBA" id="ARBA00006555"/>
    </source>
</evidence>
<name>A0A1Y6F3Z4_9SPHN</name>
<comment type="function">
    <text evidence="10">Interacts with outer membrane receptor proteins that carry out high-affinity binding and energy dependent uptake into the periplasmic space of specific substrates. It could act to transduce energy from the cytoplasmic membrane to specific energy-requiring processes in the outer membrane, resulting in the release into the periplasm of ligands bound by these outer membrane proteins.</text>
</comment>
<evidence type="ECO:0000256" key="11">
    <source>
        <dbReference type="SAM" id="MobiDB-lite"/>
    </source>
</evidence>
<keyword evidence="9 10" id="KW-0472">Membrane</keyword>
<protein>
    <recommendedName>
        <fullName evidence="10">Protein TonB</fullName>
    </recommendedName>
</protein>
<keyword evidence="8 10" id="KW-1133">Transmembrane helix</keyword>
<dbReference type="PANTHER" id="PTHR33446">
    <property type="entry name" value="PROTEIN TONB-RELATED"/>
    <property type="match status" value="1"/>
</dbReference>
<comment type="subcellular location">
    <subcellularLocation>
        <location evidence="1 10">Cell inner membrane</location>
        <topology evidence="1 10">Single-pass membrane protein</topology>
        <orientation evidence="1 10">Periplasmic side</orientation>
    </subcellularLocation>
</comment>
<accession>A0A1Y6F3Z4</accession>
<dbReference type="AlphaFoldDB" id="A0A1Y6F3Z4"/>
<dbReference type="PANTHER" id="PTHR33446:SF2">
    <property type="entry name" value="PROTEIN TONB"/>
    <property type="match status" value="1"/>
</dbReference>
<dbReference type="NCBIfam" id="TIGR01352">
    <property type="entry name" value="tonB_Cterm"/>
    <property type="match status" value="1"/>
</dbReference>
<evidence type="ECO:0000256" key="4">
    <source>
        <dbReference type="ARBA" id="ARBA00022475"/>
    </source>
</evidence>
<evidence type="ECO:0000259" key="12">
    <source>
        <dbReference type="PROSITE" id="PS52015"/>
    </source>
</evidence>
<organism evidence="13 14">
    <name type="scientific">Altererythrobacter xiamenensis</name>
    <dbReference type="NCBI Taxonomy" id="1316679"/>
    <lineage>
        <taxon>Bacteria</taxon>
        <taxon>Pseudomonadati</taxon>
        <taxon>Pseudomonadota</taxon>
        <taxon>Alphaproteobacteria</taxon>
        <taxon>Sphingomonadales</taxon>
        <taxon>Erythrobacteraceae</taxon>
        <taxon>Altererythrobacter</taxon>
    </lineage>
</organism>
<keyword evidence="7 10" id="KW-0653">Protein transport</keyword>
<keyword evidence="10" id="KW-0735">Signal-anchor</keyword>
<dbReference type="Proteomes" id="UP000194420">
    <property type="component" value="Unassembled WGS sequence"/>
</dbReference>
<gene>
    <name evidence="13" type="ORF">SAMN06297468_1438</name>
</gene>
<keyword evidence="4 10" id="KW-1003">Cell membrane</keyword>
<dbReference type="PRINTS" id="PR01374">
    <property type="entry name" value="TONBPROTEIN"/>
</dbReference>
<dbReference type="InterPro" id="IPR006260">
    <property type="entry name" value="TonB/TolA_C"/>
</dbReference>
<dbReference type="EMBL" id="FXWG01000002">
    <property type="protein sequence ID" value="SMQ69216.1"/>
    <property type="molecule type" value="Genomic_DNA"/>
</dbReference>
<keyword evidence="6 10" id="KW-0812">Transmembrane</keyword>
<evidence type="ECO:0000256" key="10">
    <source>
        <dbReference type="RuleBase" id="RU362123"/>
    </source>
</evidence>
<keyword evidence="3 10" id="KW-0813">Transport</keyword>
<reference evidence="14" key="1">
    <citation type="submission" date="2017-04" db="EMBL/GenBank/DDBJ databases">
        <authorList>
            <person name="Varghese N."/>
            <person name="Submissions S."/>
        </authorList>
    </citation>
    <scope>NUCLEOTIDE SEQUENCE [LARGE SCALE GENOMIC DNA]</scope>
</reference>
<comment type="similarity">
    <text evidence="2 10">Belongs to the TonB family.</text>
</comment>
<dbReference type="PROSITE" id="PS52015">
    <property type="entry name" value="TONB_CTD"/>
    <property type="match status" value="1"/>
</dbReference>
<dbReference type="GO" id="GO:0015031">
    <property type="term" value="P:protein transport"/>
    <property type="evidence" value="ECO:0007669"/>
    <property type="project" value="UniProtKB-UniRule"/>
</dbReference>
<evidence type="ECO:0000313" key="14">
    <source>
        <dbReference type="Proteomes" id="UP000194420"/>
    </source>
</evidence>
<evidence type="ECO:0000256" key="8">
    <source>
        <dbReference type="ARBA" id="ARBA00022989"/>
    </source>
</evidence>
<evidence type="ECO:0000256" key="6">
    <source>
        <dbReference type="ARBA" id="ARBA00022692"/>
    </source>
</evidence>
<dbReference type="GO" id="GO:0031992">
    <property type="term" value="F:energy transducer activity"/>
    <property type="evidence" value="ECO:0007669"/>
    <property type="project" value="InterPro"/>
</dbReference>
<feature type="region of interest" description="Disordered" evidence="11">
    <location>
        <begin position="50"/>
        <end position="137"/>
    </location>
</feature>
<dbReference type="Pfam" id="PF03544">
    <property type="entry name" value="TonB_C"/>
    <property type="match status" value="1"/>
</dbReference>
<keyword evidence="5 10" id="KW-0997">Cell inner membrane</keyword>
<dbReference type="InterPro" id="IPR051045">
    <property type="entry name" value="TonB-dependent_transducer"/>
</dbReference>
<dbReference type="InterPro" id="IPR003538">
    <property type="entry name" value="TonB"/>
</dbReference>
<evidence type="ECO:0000256" key="1">
    <source>
        <dbReference type="ARBA" id="ARBA00004383"/>
    </source>
</evidence>
<evidence type="ECO:0000256" key="5">
    <source>
        <dbReference type="ARBA" id="ARBA00022519"/>
    </source>
</evidence>
<evidence type="ECO:0000256" key="7">
    <source>
        <dbReference type="ARBA" id="ARBA00022927"/>
    </source>
</evidence>
<dbReference type="InterPro" id="IPR037682">
    <property type="entry name" value="TonB_C"/>
</dbReference>
<keyword evidence="14" id="KW-1185">Reference proteome</keyword>
<feature type="domain" description="TonB C-terminal" evidence="12">
    <location>
        <begin position="130"/>
        <end position="222"/>
    </location>
</feature>
<feature type="compositionally biased region" description="Pro residues" evidence="11">
    <location>
        <begin position="65"/>
        <end position="124"/>
    </location>
</feature>
<feature type="transmembrane region" description="Helical" evidence="10">
    <location>
        <begin position="13"/>
        <end position="36"/>
    </location>
</feature>
<proteinExistence type="inferred from homology"/>
<dbReference type="SUPFAM" id="SSF74653">
    <property type="entry name" value="TolA/TonB C-terminal domain"/>
    <property type="match status" value="1"/>
</dbReference>
<dbReference type="GO" id="GO:0098797">
    <property type="term" value="C:plasma membrane protein complex"/>
    <property type="evidence" value="ECO:0007669"/>
    <property type="project" value="TreeGrafter"/>
</dbReference>
<evidence type="ECO:0000256" key="3">
    <source>
        <dbReference type="ARBA" id="ARBA00022448"/>
    </source>
</evidence>
<dbReference type="GO" id="GO:0030288">
    <property type="term" value="C:outer membrane-bounded periplasmic space"/>
    <property type="evidence" value="ECO:0007669"/>
    <property type="project" value="InterPro"/>
</dbReference>
<dbReference type="Gene3D" id="3.30.1150.10">
    <property type="match status" value="1"/>
</dbReference>
<feature type="compositionally biased region" description="Acidic residues" evidence="11">
    <location>
        <begin position="50"/>
        <end position="64"/>
    </location>
</feature>
<dbReference type="GO" id="GO:0015891">
    <property type="term" value="P:siderophore transport"/>
    <property type="evidence" value="ECO:0007669"/>
    <property type="project" value="InterPro"/>
</dbReference>
<dbReference type="OrthoDB" id="7585155at2"/>
<dbReference type="RefSeq" id="WP_086437353.1">
    <property type="nucleotide sequence ID" value="NZ_FXWG01000002.1"/>
</dbReference>
<evidence type="ECO:0000313" key="13">
    <source>
        <dbReference type="EMBL" id="SMQ69216.1"/>
    </source>
</evidence>
<evidence type="ECO:0000256" key="9">
    <source>
        <dbReference type="ARBA" id="ARBA00023136"/>
    </source>
</evidence>
<sequence length="222" mass="23399">MAYADQQMSGNRIVALIIVALIHVVIGYVLISGLAYEAAKKVVERVTTVDIDEPPPPEEPDEPPPPEPEQTAPPPPVAPPPPINIAPAPPPIRTQPTIPPPAPPALVVPPPAPVAPPPPPPPPSQARGASPRGLNGWSRRIQENYPSRALREEIEGTVGVAVTVNAEGRVSGCRVTRSSGSSILDEAACEGMQRYARFNPALNDAGNPTNGNYSTAITYRLN</sequence>
<dbReference type="GO" id="GO:0055085">
    <property type="term" value="P:transmembrane transport"/>
    <property type="evidence" value="ECO:0007669"/>
    <property type="project" value="InterPro"/>
</dbReference>